<evidence type="ECO:0000313" key="1">
    <source>
        <dbReference type="EMBL" id="CDM37341.1"/>
    </source>
</evidence>
<dbReference type="OrthoDB" id="5946976at2759"/>
<dbReference type="Gene3D" id="3.40.710.10">
    <property type="entry name" value="DD-peptidase/beta-lactamase superfamily"/>
    <property type="match status" value="1"/>
</dbReference>
<organism evidence="1 2">
    <name type="scientific">Penicillium roqueforti (strain FM164)</name>
    <dbReference type="NCBI Taxonomy" id="1365484"/>
    <lineage>
        <taxon>Eukaryota</taxon>
        <taxon>Fungi</taxon>
        <taxon>Dikarya</taxon>
        <taxon>Ascomycota</taxon>
        <taxon>Pezizomycotina</taxon>
        <taxon>Eurotiomycetes</taxon>
        <taxon>Eurotiomycetidae</taxon>
        <taxon>Eurotiales</taxon>
        <taxon>Aspergillaceae</taxon>
        <taxon>Penicillium</taxon>
    </lineage>
</organism>
<evidence type="ECO:0000313" key="2">
    <source>
        <dbReference type="Proteomes" id="UP000030686"/>
    </source>
</evidence>
<dbReference type="STRING" id="1365484.W6QN15"/>
<accession>W6QN15</accession>
<gene>
    <name evidence="1" type="ORF">PROQFM164_S06g000302</name>
</gene>
<dbReference type="AlphaFoldDB" id="W6QN15"/>
<dbReference type="InterPro" id="IPR012338">
    <property type="entry name" value="Beta-lactam/transpept-like"/>
</dbReference>
<name>W6QN15_PENRF</name>
<dbReference type="SUPFAM" id="SSF56601">
    <property type="entry name" value="beta-lactamase/transpeptidase-like"/>
    <property type="match status" value="1"/>
</dbReference>
<keyword evidence="2" id="KW-1185">Reference proteome</keyword>
<sequence>MHRTYYTGESSENEAKPYAALEDGSIVPIAPPLHGENVLMGPAGGFRSSVNDLLTLYKAFMGAALHEIIHPDTGLPDQSKSTIRGINQLWKGHQSLPFHSLREHSYGFGWARADLWHWNMKFFLNLQIQVSVSCCKIPQMYNLLQIAWLLLQRLWCSGLVPNWGLVF</sequence>
<protein>
    <submittedName>
        <fullName evidence="1">Beta-lactamase/transpeptidase-like</fullName>
    </submittedName>
</protein>
<proteinExistence type="predicted"/>
<reference evidence="1" key="1">
    <citation type="journal article" date="2014" name="Nat. Commun.">
        <title>Multiple recent horizontal transfers of a large genomic region in cheese making fungi.</title>
        <authorList>
            <person name="Cheeseman K."/>
            <person name="Ropars J."/>
            <person name="Renault P."/>
            <person name="Dupont J."/>
            <person name="Gouzy J."/>
            <person name="Branca A."/>
            <person name="Abraham A.L."/>
            <person name="Ceppi M."/>
            <person name="Conseiller E."/>
            <person name="Debuchy R."/>
            <person name="Malagnac F."/>
            <person name="Goarin A."/>
            <person name="Silar P."/>
            <person name="Lacoste S."/>
            <person name="Sallet E."/>
            <person name="Bensimon A."/>
            <person name="Giraud T."/>
            <person name="Brygoo Y."/>
        </authorList>
    </citation>
    <scope>NUCLEOTIDE SEQUENCE [LARGE SCALE GENOMIC DNA]</scope>
    <source>
        <strain evidence="1">FM164</strain>
    </source>
</reference>
<dbReference type="EMBL" id="HG792020">
    <property type="protein sequence ID" value="CDM37341.1"/>
    <property type="molecule type" value="Genomic_DNA"/>
</dbReference>
<dbReference type="Proteomes" id="UP000030686">
    <property type="component" value="Unassembled WGS sequence"/>
</dbReference>